<evidence type="ECO:0000256" key="3">
    <source>
        <dbReference type="ARBA" id="ARBA00023163"/>
    </source>
</evidence>
<evidence type="ECO:0000256" key="2">
    <source>
        <dbReference type="ARBA" id="ARBA00023125"/>
    </source>
</evidence>
<dbReference type="PROSITE" id="PS00622">
    <property type="entry name" value="HTH_LUXR_1"/>
    <property type="match status" value="1"/>
</dbReference>
<dbReference type="InterPro" id="IPR000792">
    <property type="entry name" value="Tscrpt_reg_LuxR_C"/>
</dbReference>
<dbReference type="Gene3D" id="3.40.50.2300">
    <property type="match status" value="1"/>
</dbReference>
<dbReference type="PRINTS" id="PR00038">
    <property type="entry name" value="HTHLUXR"/>
</dbReference>
<comment type="caution">
    <text evidence="5">The sequence shown here is derived from an EMBL/GenBank/DDBJ whole genome shotgun (WGS) entry which is preliminary data.</text>
</comment>
<dbReference type="AlphaFoldDB" id="A0A0F9BTL1"/>
<dbReference type="Pfam" id="PF00196">
    <property type="entry name" value="GerE"/>
    <property type="match status" value="1"/>
</dbReference>
<proteinExistence type="predicted"/>
<accession>A0A0F9BTL1</accession>
<dbReference type="InterPro" id="IPR039420">
    <property type="entry name" value="WalR-like"/>
</dbReference>
<keyword evidence="3" id="KW-0804">Transcription</keyword>
<evidence type="ECO:0000259" key="4">
    <source>
        <dbReference type="PROSITE" id="PS50043"/>
    </source>
</evidence>
<dbReference type="GO" id="GO:0003677">
    <property type="term" value="F:DNA binding"/>
    <property type="evidence" value="ECO:0007669"/>
    <property type="project" value="UniProtKB-KW"/>
</dbReference>
<dbReference type="SUPFAM" id="SSF46894">
    <property type="entry name" value="C-terminal effector domain of the bipartite response regulators"/>
    <property type="match status" value="1"/>
</dbReference>
<dbReference type="PANTHER" id="PTHR43214:SF38">
    <property type="entry name" value="NITRATE_NITRITE RESPONSE REGULATOR PROTEIN NARL"/>
    <property type="match status" value="1"/>
</dbReference>
<keyword evidence="2" id="KW-0238">DNA-binding</keyword>
<dbReference type="InterPro" id="IPR036388">
    <property type="entry name" value="WH-like_DNA-bd_sf"/>
</dbReference>
<organism evidence="5">
    <name type="scientific">marine sediment metagenome</name>
    <dbReference type="NCBI Taxonomy" id="412755"/>
    <lineage>
        <taxon>unclassified sequences</taxon>
        <taxon>metagenomes</taxon>
        <taxon>ecological metagenomes</taxon>
    </lineage>
</organism>
<dbReference type="SMART" id="SM00421">
    <property type="entry name" value="HTH_LUXR"/>
    <property type="match status" value="1"/>
</dbReference>
<dbReference type="PROSITE" id="PS50043">
    <property type="entry name" value="HTH_LUXR_2"/>
    <property type="match status" value="1"/>
</dbReference>
<dbReference type="Gene3D" id="1.10.10.10">
    <property type="entry name" value="Winged helix-like DNA-binding domain superfamily/Winged helix DNA-binding domain"/>
    <property type="match status" value="1"/>
</dbReference>
<feature type="domain" description="HTH luxR-type" evidence="4">
    <location>
        <begin position="161"/>
        <end position="226"/>
    </location>
</feature>
<keyword evidence="1" id="KW-0805">Transcription regulation</keyword>
<reference evidence="5" key="1">
    <citation type="journal article" date="2015" name="Nature">
        <title>Complex archaea that bridge the gap between prokaryotes and eukaryotes.</title>
        <authorList>
            <person name="Spang A."/>
            <person name="Saw J.H."/>
            <person name="Jorgensen S.L."/>
            <person name="Zaremba-Niedzwiedzka K."/>
            <person name="Martijn J."/>
            <person name="Lind A.E."/>
            <person name="van Eijk R."/>
            <person name="Schleper C."/>
            <person name="Guy L."/>
            <person name="Ettema T.J."/>
        </authorList>
    </citation>
    <scope>NUCLEOTIDE SEQUENCE</scope>
</reference>
<gene>
    <name evidence="5" type="ORF">LCGC14_2487970</name>
</gene>
<name>A0A0F9BTL1_9ZZZZ</name>
<dbReference type="CDD" id="cd06170">
    <property type="entry name" value="LuxR_C_like"/>
    <property type="match status" value="1"/>
</dbReference>
<protein>
    <recommendedName>
        <fullName evidence="4">HTH luxR-type domain-containing protein</fullName>
    </recommendedName>
</protein>
<evidence type="ECO:0000313" key="5">
    <source>
        <dbReference type="EMBL" id="KKL17197.1"/>
    </source>
</evidence>
<dbReference type="PANTHER" id="PTHR43214">
    <property type="entry name" value="TWO-COMPONENT RESPONSE REGULATOR"/>
    <property type="match status" value="1"/>
</dbReference>
<dbReference type="FunFam" id="1.10.10.10:FF:000153">
    <property type="entry name" value="LuxR family transcriptional regulator"/>
    <property type="match status" value="1"/>
</dbReference>
<dbReference type="EMBL" id="LAZR01039354">
    <property type="protein sequence ID" value="KKL17197.1"/>
    <property type="molecule type" value="Genomic_DNA"/>
</dbReference>
<dbReference type="InterPro" id="IPR016032">
    <property type="entry name" value="Sig_transdc_resp-reg_C-effctor"/>
</dbReference>
<sequence>MSEKNHQQIYIIGHNSFQNEIISNFIYNELGVKCTIDRNIASIQNIKNGNVEHNILLMVDTACVDPDKIQGDLEEKNNREVIIHFPTALFNMDHGTALEAEALRCGVKGFFYTNDTKELFLKGIQAIFDGQLWVSRDVLARCILDDTDHSISHKISSLTNGKSGNNDLTRRELEIIAMITIGAKNAEIAYKLCISPHTVKTHLYNVFKKINVADRLQAALWAAKNL</sequence>
<dbReference type="GO" id="GO:0006355">
    <property type="term" value="P:regulation of DNA-templated transcription"/>
    <property type="evidence" value="ECO:0007669"/>
    <property type="project" value="InterPro"/>
</dbReference>
<evidence type="ECO:0000256" key="1">
    <source>
        <dbReference type="ARBA" id="ARBA00023015"/>
    </source>
</evidence>